<proteinExistence type="predicted"/>
<feature type="compositionally biased region" description="Acidic residues" evidence="1">
    <location>
        <begin position="705"/>
        <end position="718"/>
    </location>
</feature>
<feature type="compositionally biased region" description="Pro residues" evidence="1">
    <location>
        <begin position="67"/>
        <end position="80"/>
    </location>
</feature>
<comment type="caution">
    <text evidence="2">The sequence shown here is derived from an EMBL/GenBank/DDBJ whole genome shotgun (WGS) entry which is preliminary data.</text>
</comment>
<name>A0A401INX2_9VIRU</name>
<feature type="compositionally biased region" description="Low complexity" evidence="1">
    <location>
        <begin position="40"/>
        <end position="51"/>
    </location>
</feature>
<accession>A0A401INX2</accession>
<evidence type="ECO:0000256" key="1">
    <source>
        <dbReference type="SAM" id="MobiDB-lite"/>
    </source>
</evidence>
<reference evidence="2" key="1">
    <citation type="journal article" date="2018" name="J. Virol.">
        <title>Crustacean Genome Exploration Reveals the Evolutionary Origin of White Spot Syndrome Virus.</title>
        <authorList>
            <person name="Kawato S."/>
            <person name="Shitara A."/>
            <person name="Wang Y."/>
            <person name="Nozaki R."/>
            <person name="Kondo H."/>
            <person name="Hirono I."/>
        </authorList>
    </citation>
    <scope>NUCLEOTIDE SEQUENCE</scope>
    <source>
        <strain evidence="2">TUMSAT-1</strain>
    </source>
</reference>
<organism evidence="2">
    <name type="scientific">Hemigrapsus takanoi nimavirus</name>
    <dbReference type="NCBI Taxonomy" id="2133792"/>
    <lineage>
        <taxon>Viruses</taxon>
        <taxon>Viruses incertae sedis</taxon>
        <taxon>Naldaviricetes</taxon>
        <taxon>Nimaviridae</taxon>
    </lineage>
</organism>
<feature type="region of interest" description="Disordered" evidence="1">
    <location>
        <begin position="705"/>
        <end position="730"/>
    </location>
</feature>
<protein>
    <submittedName>
        <fullName evidence="2">Wsv433-like protein</fullName>
    </submittedName>
</protein>
<feature type="region of interest" description="Disordered" evidence="1">
    <location>
        <begin position="40"/>
        <end position="101"/>
    </location>
</feature>
<dbReference type="EMBL" id="BFCC01000001">
    <property type="protein sequence ID" value="GBG35334.1"/>
    <property type="molecule type" value="Genomic_DNA"/>
</dbReference>
<evidence type="ECO:0000313" key="2">
    <source>
        <dbReference type="EMBL" id="GBG35334.1"/>
    </source>
</evidence>
<sequence length="1339" mass="150139">MYFVGETASFEGLASLKAKKKRELEDFQIQQQKWLLLKQQQEKQSAAAAANKPKEKKFKRQEKCKLPPAPSSSSPSPPPVISGECDQPFTTTTTTTTTPFVSSDLPEVKKLKETDKRIQEGLAILVEAAKERSNLIKENFERNSSFSEKDDKFSGINNHIYKISASSLGNQIYRVAKRAEIDSAIAELDVKNKCFFVFNEEKCIEFINEHKTVILQIAFQTFSRNLSIYSKKTQTEVVKVVKSGYAKCNKLTFVTRDENEKQKLIGGRGIIDENGEGAKNETVREFTTRGVDPSVMARILMKKTCDAGDEDEGHVRPEERVSLDLTHSGASYVFSTLRRLDKEQPVYYALGTLWQKKYHKTNTKKYRMVEVVGWNEDPGSKKAANVCDIGNKQNILFLPHSFKQLASKLLSNYRRLLVKNARDKRSPSKLKERAINPQLDNPVEYAEVNKVIDDTLDVMLSMSPESVFTNSTVTNYRRKFKRYTLFCFAMYIINNRNHGNAVSPLSYNFFNFFSYMYANGPDVYASSYISIMNFLYIHLFNLVSSAAPAVSVKRLLDIDSTVLKGGKAAIRDFGSPAKTSIHTRTMVSFLGFAENMLRLNMSILREMGIDSNNKYLEKSALSLERWCDAILFVFFTFVLFHRFSMVKKINLDDCIRLVLGQAHLHVNKARASKLVRMAKAGSLFAKYTMDEHVVCFKTGMNMGEEEDECSEQEEEEDEEKNKKKKTSGNLASSTISHPHLLGLPFAIQRALGLPIDRLSPLVAVGRANTANTGECTIEKKKVVESAFEECASLLKFGINIPNIPDPPSNGGAIASIGMFENLVSDAFDRFYGKDSFISIVSATKKSMEMTEPMPNGRLSADLGSACGIRREEDCGYHAGNNCSFDIARGVQDYFNASPMRLVFTVVTDVEGRERVMSIGDMALLAIWIKVRVLKLNWQSNAINISNNKFLSTDLCSQLLLTDLANFGVLGDSKILNKLDCNTNTMHKDGIKPPTEVEQFNFLKMTPLQDRKVAASLHGHVNARTRTHLGRVTSASWAIDAVCTLTKGDSAVFGRLVNNLDLFHLGHTNSANLVPYYSKYFKSNEKENGLWGYIKRTSEVAAKDRGLDPVAFQNENDLGDVLAVLDVVAKRKFIGHANRSSCSRDMNLERSKMKERALMRAMGNGTAADDASKSAFKIKSLWKFSDLVERLLKGYAASVVCPVTGFLNVAVHDHILKYDFSKDTNCVKMSLRLLGDRDGTTKHKKLSMYDIEMNGTIKRKLEDNVVVALSNKITKYDRLGLSDSKEVRDRLKEMDKQCRIASGIKKALGRPVQGGSGSNDIVSTDELMKQANKLAFVLYD</sequence>